<dbReference type="InterPro" id="IPR013767">
    <property type="entry name" value="PAS_fold"/>
</dbReference>
<protein>
    <submittedName>
        <fullName evidence="8">PAS domain S-box protein</fullName>
    </submittedName>
</protein>
<dbReference type="PROSITE" id="PS50112">
    <property type="entry name" value="PAS"/>
    <property type="match status" value="1"/>
</dbReference>
<evidence type="ECO:0000259" key="7">
    <source>
        <dbReference type="PROSITE" id="PS50839"/>
    </source>
</evidence>
<sequence>MHLIWAFFRRYFVFFSVLLAGLLVIAGTLLLIQKQIQAAAQNRLEMIGAVQAAQLEARLVQQQEVLLGLQAALTLNPKLDRQQFYNLLLQSNVMYRHPSLLAVALARPVAHTDLPQYLAAVRADKRVAPLPYKNFTAKPVVGDSPLLVLEHLYPINRLTEQFLGSNLAESDDLKEGMGIARDTGRMLASPVIRLDQHDEPVFCLFAPIYVNLPVEPTVVERRTHHVGTVLVYVRLNEILRPISRVLEEHDLSWQLFDQGYALQTWLKARAASEVMRSATTVGAAASQSMTQLVHLPGRQWRIDLHSLLPVWSEKENEWLIMVAVIATLSLILVAALMQFLYLSRQWSLQMLMKAQGDEQLRQQQSQLLMQAVQNSRDALVLRQPDGKIIYANAMAQQWFAPDEHDLLGKYDVLLSQSELGDLTHSSTFSLHYPPGDSEGRQLDVAVQPVRNEILQPVAIAMQVRDVSESYAQYLELRASNQRLSEMVELSSDWFWEQDTEARFTLVTGGFFSRFDVSPSFFIGKRRWDLGSGGLSQAQWDEHRAILAKQLPYRDFEYSSTLGRETIIVSVSGFPCFNAEGQFTGYRGIGRDVTAVRMAQKALLSEQQRAQATLESIADGVITTDIYGRVDYINPVASSLVGWELASAKGQLLSVIYQSVDRLSRLPLPDLVDEVLREGGQYHGTRRSVLLNKFGLNFQVEESAARIRDEQTRTIGAVLVFRDISNWRDLDDRVELMIN</sequence>
<dbReference type="Pfam" id="PF00989">
    <property type="entry name" value="PAS"/>
    <property type="match status" value="1"/>
</dbReference>
<dbReference type="AlphaFoldDB" id="A0AAU7FDF2"/>
<organism evidence="8">
    <name type="scientific">Chitinibacter mangrovi</name>
    <dbReference type="NCBI Taxonomy" id="3153927"/>
    <lineage>
        <taxon>Bacteria</taxon>
        <taxon>Pseudomonadati</taxon>
        <taxon>Pseudomonadota</taxon>
        <taxon>Betaproteobacteria</taxon>
        <taxon>Neisseriales</taxon>
        <taxon>Chitinibacteraceae</taxon>
        <taxon>Chitinibacter</taxon>
    </lineage>
</organism>
<evidence type="ECO:0000256" key="3">
    <source>
        <dbReference type="ARBA" id="ARBA00022989"/>
    </source>
</evidence>
<dbReference type="KEGG" id="cmav:ABHF33_05190"/>
<dbReference type="SMART" id="SM00091">
    <property type="entry name" value="PAS"/>
    <property type="match status" value="3"/>
</dbReference>
<dbReference type="InterPro" id="IPR042240">
    <property type="entry name" value="CHASE_sf"/>
</dbReference>
<dbReference type="Pfam" id="PF03924">
    <property type="entry name" value="CHASE"/>
    <property type="match status" value="1"/>
</dbReference>
<gene>
    <name evidence="8" type="ORF">ABHF33_05190</name>
</gene>
<proteinExistence type="predicted"/>
<dbReference type="Pfam" id="PF13426">
    <property type="entry name" value="PAS_9"/>
    <property type="match status" value="2"/>
</dbReference>
<dbReference type="GO" id="GO:0016020">
    <property type="term" value="C:membrane"/>
    <property type="evidence" value="ECO:0007669"/>
    <property type="project" value="UniProtKB-SubCell"/>
</dbReference>
<dbReference type="Gene3D" id="3.30.450.20">
    <property type="entry name" value="PAS domain"/>
    <property type="match status" value="3"/>
</dbReference>
<dbReference type="RefSeq" id="WP_348945954.1">
    <property type="nucleotide sequence ID" value="NZ_CP157355.1"/>
</dbReference>
<feature type="domain" description="PAS" evidence="6">
    <location>
        <begin position="605"/>
        <end position="678"/>
    </location>
</feature>
<evidence type="ECO:0000256" key="5">
    <source>
        <dbReference type="SAM" id="Phobius"/>
    </source>
</evidence>
<feature type="domain" description="CHASE" evidence="7">
    <location>
        <begin position="144"/>
        <end position="303"/>
    </location>
</feature>
<dbReference type="CDD" id="cd00130">
    <property type="entry name" value="PAS"/>
    <property type="match status" value="1"/>
</dbReference>
<dbReference type="InterPro" id="IPR052155">
    <property type="entry name" value="Biofilm_reg_signaling"/>
</dbReference>
<dbReference type="InterPro" id="IPR035965">
    <property type="entry name" value="PAS-like_dom_sf"/>
</dbReference>
<dbReference type="EMBL" id="CP157355">
    <property type="protein sequence ID" value="XBM01678.1"/>
    <property type="molecule type" value="Genomic_DNA"/>
</dbReference>
<feature type="transmembrane region" description="Helical" evidence="5">
    <location>
        <begin position="12"/>
        <end position="32"/>
    </location>
</feature>
<comment type="subcellular location">
    <subcellularLocation>
        <location evidence="1">Membrane</location>
    </subcellularLocation>
</comment>
<keyword evidence="4 5" id="KW-0472">Membrane</keyword>
<evidence type="ECO:0000256" key="4">
    <source>
        <dbReference type="ARBA" id="ARBA00023136"/>
    </source>
</evidence>
<dbReference type="SUPFAM" id="SSF55785">
    <property type="entry name" value="PYP-like sensor domain (PAS domain)"/>
    <property type="match status" value="3"/>
</dbReference>
<dbReference type="GO" id="GO:0003824">
    <property type="term" value="F:catalytic activity"/>
    <property type="evidence" value="ECO:0007669"/>
    <property type="project" value="UniProtKB-ARBA"/>
</dbReference>
<feature type="transmembrane region" description="Helical" evidence="5">
    <location>
        <begin position="318"/>
        <end position="342"/>
    </location>
</feature>
<keyword evidence="3 5" id="KW-1133">Transmembrane helix</keyword>
<evidence type="ECO:0000256" key="2">
    <source>
        <dbReference type="ARBA" id="ARBA00022692"/>
    </source>
</evidence>
<dbReference type="PROSITE" id="PS50839">
    <property type="entry name" value="CHASE"/>
    <property type="match status" value="1"/>
</dbReference>
<reference evidence="8" key="1">
    <citation type="submission" date="2024-05" db="EMBL/GenBank/DDBJ databases">
        <authorList>
            <person name="Yang L."/>
            <person name="Pan L."/>
        </authorList>
    </citation>
    <scope>NUCLEOTIDE SEQUENCE</scope>
    <source>
        <strain evidence="8">FCG-7</strain>
    </source>
</reference>
<dbReference type="GO" id="GO:0007165">
    <property type="term" value="P:signal transduction"/>
    <property type="evidence" value="ECO:0007669"/>
    <property type="project" value="UniProtKB-ARBA"/>
</dbReference>
<dbReference type="PANTHER" id="PTHR44757:SF4">
    <property type="entry name" value="DIGUANYLATE CYCLASE DGCE-RELATED"/>
    <property type="match status" value="1"/>
</dbReference>
<dbReference type="NCBIfam" id="TIGR00229">
    <property type="entry name" value="sensory_box"/>
    <property type="match status" value="1"/>
</dbReference>
<evidence type="ECO:0000256" key="1">
    <source>
        <dbReference type="ARBA" id="ARBA00004370"/>
    </source>
</evidence>
<evidence type="ECO:0000259" key="6">
    <source>
        <dbReference type="PROSITE" id="PS50112"/>
    </source>
</evidence>
<accession>A0AAU7FDF2</accession>
<evidence type="ECO:0000313" key="8">
    <source>
        <dbReference type="EMBL" id="XBM01678.1"/>
    </source>
</evidence>
<dbReference type="PANTHER" id="PTHR44757">
    <property type="entry name" value="DIGUANYLATE CYCLASE DGCP"/>
    <property type="match status" value="1"/>
</dbReference>
<name>A0AAU7FDF2_9NEIS</name>
<dbReference type="Gene3D" id="3.30.450.350">
    <property type="entry name" value="CHASE domain"/>
    <property type="match status" value="1"/>
</dbReference>
<keyword evidence="2 5" id="KW-0812">Transmembrane</keyword>
<dbReference type="GO" id="GO:0006355">
    <property type="term" value="P:regulation of DNA-templated transcription"/>
    <property type="evidence" value="ECO:0007669"/>
    <property type="project" value="InterPro"/>
</dbReference>
<dbReference type="SMART" id="SM01079">
    <property type="entry name" value="CHASE"/>
    <property type="match status" value="1"/>
</dbReference>
<dbReference type="InterPro" id="IPR006189">
    <property type="entry name" value="CHASE_dom"/>
</dbReference>
<dbReference type="InterPro" id="IPR000014">
    <property type="entry name" value="PAS"/>
</dbReference>